<organism evidence="1 2">
    <name type="scientific">Ladona fulva</name>
    <name type="common">Scarce chaser dragonfly</name>
    <name type="synonym">Libellula fulva</name>
    <dbReference type="NCBI Taxonomy" id="123851"/>
    <lineage>
        <taxon>Eukaryota</taxon>
        <taxon>Metazoa</taxon>
        <taxon>Ecdysozoa</taxon>
        <taxon>Arthropoda</taxon>
        <taxon>Hexapoda</taxon>
        <taxon>Insecta</taxon>
        <taxon>Pterygota</taxon>
        <taxon>Palaeoptera</taxon>
        <taxon>Odonata</taxon>
        <taxon>Epiprocta</taxon>
        <taxon>Anisoptera</taxon>
        <taxon>Libelluloidea</taxon>
        <taxon>Libellulidae</taxon>
        <taxon>Ladona</taxon>
    </lineage>
</organism>
<sequence length="76" mass="9025">MPEEAFGGGHRAVMFKMEKERREEFMENIKYQVPEEVKENVEVEWKRFKEAVLRTAEEVCGRTSDGRFSSYPAFLF</sequence>
<protein>
    <submittedName>
        <fullName evidence="1">Uncharacterized protein</fullName>
    </submittedName>
</protein>
<accession>A0A8K0KFM7</accession>
<keyword evidence="2" id="KW-1185">Reference proteome</keyword>
<gene>
    <name evidence="1" type="ORF">J437_LFUL014456</name>
</gene>
<reference evidence="1" key="2">
    <citation type="submission" date="2017-10" db="EMBL/GenBank/DDBJ databases">
        <title>Ladona fulva Genome sequencing and assembly.</title>
        <authorList>
            <person name="Murali S."/>
            <person name="Richards S."/>
            <person name="Bandaranaike D."/>
            <person name="Bellair M."/>
            <person name="Blankenburg K."/>
            <person name="Chao H."/>
            <person name="Dinh H."/>
            <person name="Doddapaneni H."/>
            <person name="Dugan-Rocha S."/>
            <person name="Elkadiri S."/>
            <person name="Gnanaolivu R."/>
            <person name="Hernandez B."/>
            <person name="Skinner E."/>
            <person name="Javaid M."/>
            <person name="Lee S."/>
            <person name="Li M."/>
            <person name="Ming W."/>
            <person name="Munidasa M."/>
            <person name="Muniz J."/>
            <person name="Nguyen L."/>
            <person name="Hughes D."/>
            <person name="Osuji N."/>
            <person name="Pu L.-L."/>
            <person name="Puazo M."/>
            <person name="Qu C."/>
            <person name="Quiroz J."/>
            <person name="Raj R."/>
            <person name="Weissenberger G."/>
            <person name="Xin Y."/>
            <person name="Zou X."/>
            <person name="Han Y."/>
            <person name="Worley K."/>
            <person name="Muzny D."/>
            <person name="Gibbs R."/>
        </authorList>
    </citation>
    <scope>NUCLEOTIDE SEQUENCE</scope>
    <source>
        <strain evidence="1">Sampled in the wild</strain>
    </source>
</reference>
<name>A0A8K0KFM7_LADFU</name>
<proteinExistence type="predicted"/>
<dbReference type="Proteomes" id="UP000792457">
    <property type="component" value="Unassembled WGS sequence"/>
</dbReference>
<comment type="caution">
    <text evidence="1">The sequence shown here is derived from an EMBL/GenBank/DDBJ whole genome shotgun (WGS) entry which is preliminary data.</text>
</comment>
<evidence type="ECO:0000313" key="2">
    <source>
        <dbReference type="Proteomes" id="UP000792457"/>
    </source>
</evidence>
<dbReference type="AlphaFoldDB" id="A0A8K0KFM7"/>
<dbReference type="EMBL" id="KZ308760">
    <property type="protein sequence ID" value="KAG8233995.1"/>
    <property type="molecule type" value="Genomic_DNA"/>
</dbReference>
<evidence type="ECO:0000313" key="1">
    <source>
        <dbReference type="EMBL" id="KAG8233995.1"/>
    </source>
</evidence>
<reference evidence="1" key="1">
    <citation type="submission" date="2013-04" db="EMBL/GenBank/DDBJ databases">
        <authorList>
            <person name="Qu J."/>
            <person name="Murali S.C."/>
            <person name="Bandaranaike D."/>
            <person name="Bellair M."/>
            <person name="Blankenburg K."/>
            <person name="Chao H."/>
            <person name="Dinh H."/>
            <person name="Doddapaneni H."/>
            <person name="Downs B."/>
            <person name="Dugan-Rocha S."/>
            <person name="Elkadiri S."/>
            <person name="Gnanaolivu R.D."/>
            <person name="Hernandez B."/>
            <person name="Javaid M."/>
            <person name="Jayaseelan J.C."/>
            <person name="Lee S."/>
            <person name="Li M."/>
            <person name="Ming W."/>
            <person name="Munidasa M."/>
            <person name="Muniz J."/>
            <person name="Nguyen L."/>
            <person name="Ongeri F."/>
            <person name="Osuji N."/>
            <person name="Pu L.-L."/>
            <person name="Puazo M."/>
            <person name="Qu C."/>
            <person name="Quiroz J."/>
            <person name="Raj R."/>
            <person name="Weissenberger G."/>
            <person name="Xin Y."/>
            <person name="Zou X."/>
            <person name="Han Y."/>
            <person name="Richards S."/>
            <person name="Worley K."/>
            <person name="Muzny D."/>
            <person name="Gibbs R."/>
        </authorList>
    </citation>
    <scope>NUCLEOTIDE SEQUENCE</scope>
    <source>
        <strain evidence="1">Sampled in the wild</strain>
    </source>
</reference>